<dbReference type="InterPro" id="IPR035892">
    <property type="entry name" value="C2_domain_sf"/>
</dbReference>
<dbReference type="EC" id="3.1.4.4" evidence="10"/>
<accession>A0ABD1HEM7</accession>
<comment type="function">
    <text evidence="10">Hydrolyzes glycerol-phospholipids at the terminal phosphodiesteric bond.</text>
</comment>
<dbReference type="Pfam" id="PF00168">
    <property type="entry name" value="C2"/>
    <property type="match status" value="1"/>
</dbReference>
<evidence type="ECO:0000256" key="4">
    <source>
        <dbReference type="ARBA" id="ARBA00022723"/>
    </source>
</evidence>
<organism evidence="13 14">
    <name type="scientific">Salvia divinorum</name>
    <name type="common">Maria pastora</name>
    <name type="synonym">Diviner's sage</name>
    <dbReference type="NCBI Taxonomy" id="28513"/>
    <lineage>
        <taxon>Eukaryota</taxon>
        <taxon>Viridiplantae</taxon>
        <taxon>Streptophyta</taxon>
        <taxon>Embryophyta</taxon>
        <taxon>Tracheophyta</taxon>
        <taxon>Spermatophyta</taxon>
        <taxon>Magnoliopsida</taxon>
        <taxon>eudicotyledons</taxon>
        <taxon>Gunneridae</taxon>
        <taxon>Pentapetalae</taxon>
        <taxon>asterids</taxon>
        <taxon>lamiids</taxon>
        <taxon>Lamiales</taxon>
        <taxon>Lamiaceae</taxon>
        <taxon>Nepetoideae</taxon>
        <taxon>Mentheae</taxon>
        <taxon>Salviinae</taxon>
        <taxon>Salvia</taxon>
        <taxon>Salvia subgen. Calosphace</taxon>
    </lineage>
</organism>
<comment type="similarity">
    <text evidence="3 10">Belongs to the phospholipase D family. C2-PLD subfamily.</text>
</comment>
<feature type="domain" description="C2" evidence="11">
    <location>
        <begin position="1"/>
        <end position="124"/>
    </location>
</feature>
<keyword evidence="9" id="KW-0443">Lipid metabolism</keyword>
<dbReference type="PROSITE" id="PS50004">
    <property type="entry name" value="C2"/>
    <property type="match status" value="1"/>
</dbReference>
<keyword evidence="5" id="KW-0677">Repeat</keyword>
<dbReference type="InterPro" id="IPR011402">
    <property type="entry name" value="PLipase_D_pln"/>
</dbReference>
<comment type="cofactor">
    <cofactor evidence="2 10">
        <name>Ca(2+)</name>
        <dbReference type="ChEBI" id="CHEBI:29108"/>
    </cofactor>
</comment>
<dbReference type="EMBL" id="JBEAFC010000006">
    <property type="protein sequence ID" value="KAL1554872.1"/>
    <property type="molecule type" value="Genomic_DNA"/>
</dbReference>
<dbReference type="SMART" id="SM00239">
    <property type="entry name" value="C2"/>
    <property type="match status" value="1"/>
</dbReference>
<dbReference type="CDD" id="cd04015">
    <property type="entry name" value="C2_plant_PLD"/>
    <property type="match status" value="1"/>
</dbReference>
<dbReference type="FunFam" id="3.30.870.10:FF:000025">
    <property type="entry name" value="Phospholipase D delta"/>
    <property type="match status" value="1"/>
</dbReference>
<keyword evidence="7 10" id="KW-0106">Calcium</keyword>
<dbReference type="SUPFAM" id="SSF56024">
    <property type="entry name" value="Phospholipase D/nuclease"/>
    <property type="match status" value="2"/>
</dbReference>
<evidence type="ECO:0000256" key="5">
    <source>
        <dbReference type="ARBA" id="ARBA00022737"/>
    </source>
</evidence>
<dbReference type="SUPFAM" id="SSF49562">
    <property type="entry name" value="C2 domain (Calcium/lipid-binding domain, CaLB)"/>
    <property type="match status" value="1"/>
</dbReference>
<keyword evidence="8 10" id="KW-0442">Lipid degradation</keyword>
<evidence type="ECO:0000256" key="3">
    <source>
        <dbReference type="ARBA" id="ARBA00010683"/>
    </source>
</evidence>
<dbReference type="InterPro" id="IPR015679">
    <property type="entry name" value="PLipase_D_fam"/>
</dbReference>
<dbReference type="InterPro" id="IPR000008">
    <property type="entry name" value="C2_dom"/>
</dbReference>
<dbReference type="Gene3D" id="3.30.870.10">
    <property type="entry name" value="Endonuclease Chain A"/>
    <property type="match status" value="2"/>
</dbReference>
<dbReference type="Pfam" id="PF12357">
    <property type="entry name" value="PLD_C"/>
    <property type="match status" value="1"/>
</dbReference>
<reference evidence="13 14" key="1">
    <citation type="submission" date="2024-06" db="EMBL/GenBank/DDBJ databases">
        <title>A chromosome level genome sequence of Diviner's sage (Salvia divinorum).</title>
        <authorList>
            <person name="Ford S.A."/>
            <person name="Ro D.-K."/>
            <person name="Ness R.W."/>
            <person name="Phillips M.A."/>
        </authorList>
    </citation>
    <scope>NUCLEOTIDE SEQUENCE [LARGE SCALE GENOMIC DNA]</scope>
    <source>
        <strain evidence="13">SAF-2024a</strain>
        <tissue evidence="13">Leaf</tissue>
    </source>
</reference>
<dbReference type="PANTHER" id="PTHR18896:SF138">
    <property type="entry name" value="PHOSPHOLIPASE D"/>
    <property type="match status" value="1"/>
</dbReference>
<dbReference type="Gene3D" id="2.60.40.150">
    <property type="entry name" value="C2 domain"/>
    <property type="match status" value="1"/>
</dbReference>
<proteinExistence type="inferred from homology"/>
<evidence type="ECO:0000259" key="11">
    <source>
        <dbReference type="PROSITE" id="PS50004"/>
    </source>
</evidence>
<gene>
    <name evidence="13" type="primary">PLD1</name>
    <name evidence="13" type="ORF">AAHA92_15380</name>
</gene>
<dbReference type="GO" id="GO:0004630">
    <property type="term" value="F:phospholipase D activity"/>
    <property type="evidence" value="ECO:0007669"/>
    <property type="project" value="UniProtKB-EC"/>
</dbReference>
<keyword evidence="6 10" id="KW-0378">Hydrolase</keyword>
<dbReference type="AlphaFoldDB" id="A0ABD1HEM7"/>
<evidence type="ECO:0000256" key="1">
    <source>
        <dbReference type="ARBA" id="ARBA00000798"/>
    </source>
</evidence>
<evidence type="ECO:0000256" key="9">
    <source>
        <dbReference type="ARBA" id="ARBA00023098"/>
    </source>
</evidence>
<dbReference type="InterPro" id="IPR001736">
    <property type="entry name" value="PLipase_D/transphosphatidylase"/>
</dbReference>
<dbReference type="SMART" id="SM00155">
    <property type="entry name" value="PLDc"/>
    <property type="match status" value="2"/>
</dbReference>
<evidence type="ECO:0000256" key="6">
    <source>
        <dbReference type="ARBA" id="ARBA00022801"/>
    </source>
</evidence>
<dbReference type="GO" id="GO:0046872">
    <property type="term" value="F:metal ion binding"/>
    <property type="evidence" value="ECO:0007669"/>
    <property type="project" value="UniProtKB-KW"/>
</dbReference>
<dbReference type="PROSITE" id="PS50035">
    <property type="entry name" value="PLD"/>
    <property type="match status" value="2"/>
</dbReference>
<name>A0ABD1HEM7_SALDI</name>
<evidence type="ECO:0000256" key="2">
    <source>
        <dbReference type="ARBA" id="ARBA00001913"/>
    </source>
</evidence>
<feature type="domain" description="PLD phosphodiesterase" evidence="12">
    <location>
        <begin position="653"/>
        <end position="680"/>
    </location>
</feature>
<evidence type="ECO:0000256" key="10">
    <source>
        <dbReference type="PIRNR" id="PIRNR036470"/>
    </source>
</evidence>
<dbReference type="Proteomes" id="UP001567538">
    <property type="component" value="Unassembled WGS sequence"/>
</dbReference>
<dbReference type="PIRSF" id="PIRSF036470">
    <property type="entry name" value="PLD_plant"/>
    <property type="match status" value="1"/>
</dbReference>
<comment type="caution">
    <text evidence="13">The sequence shown here is derived from an EMBL/GenBank/DDBJ whole genome shotgun (WGS) entry which is preliminary data.</text>
</comment>
<evidence type="ECO:0000259" key="12">
    <source>
        <dbReference type="PROSITE" id="PS50035"/>
    </source>
</evidence>
<evidence type="ECO:0000256" key="7">
    <source>
        <dbReference type="ARBA" id="ARBA00022837"/>
    </source>
</evidence>
<evidence type="ECO:0000256" key="8">
    <source>
        <dbReference type="ARBA" id="ARBA00022963"/>
    </source>
</evidence>
<dbReference type="GO" id="GO:0016042">
    <property type="term" value="P:lipid catabolic process"/>
    <property type="evidence" value="ECO:0007669"/>
    <property type="project" value="UniProtKB-KW"/>
</dbReference>
<keyword evidence="4" id="KW-0479">Metal-binding</keyword>
<comment type="catalytic activity">
    <reaction evidence="1 10">
        <text>a 1,2-diacyl-sn-glycero-3-phosphocholine + H2O = a 1,2-diacyl-sn-glycero-3-phosphate + choline + H(+)</text>
        <dbReference type="Rhea" id="RHEA:14445"/>
        <dbReference type="ChEBI" id="CHEBI:15354"/>
        <dbReference type="ChEBI" id="CHEBI:15377"/>
        <dbReference type="ChEBI" id="CHEBI:15378"/>
        <dbReference type="ChEBI" id="CHEBI:57643"/>
        <dbReference type="ChEBI" id="CHEBI:58608"/>
        <dbReference type="EC" id="3.1.4.4"/>
    </reaction>
</comment>
<dbReference type="PANTHER" id="PTHR18896">
    <property type="entry name" value="PHOSPHOLIPASE D"/>
    <property type="match status" value="1"/>
</dbReference>
<keyword evidence="14" id="KW-1185">Reference proteome</keyword>
<evidence type="ECO:0000313" key="13">
    <source>
        <dbReference type="EMBL" id="KAL1554872.1"/>
    </source>
</evidence>
<feature type="domain" description="PLD phosphodiesterase" evidence="12">
    <location>
        <begin position="325"/>
        <end position="363"/>
    </location>
</feature>
<protein>
    <recommendedName>
        <fullName evidence="10">Phospholipase D</fullName>
        <ecNumber evidence="10">3.1.4.4</ecNumber>
    </recommendedName>
</protein>
<sequence length="807" mass="91230">MAQMLLHGDLHATVYEVDKLHIGALGLFFRKAVEGVEHVLGLGEASSKMYATIDLERARVGRTRKLDQTSNPKWYESFHIYCAHMASEVVFSVKISKPVGAELIGRAYLPVSDLLRGDEIDTWLEILDTNRKPIDGKPKIHVKLHFFDVSRERFYAIGLKTPNFPGVPYTFFPQRKECKVTLYQDAHVPDDFLPRIPLSGGRFYEPQRCWEDIFDAINDAKHFIYITGWSVYTEITLVRDLRRPKAGGDATLGELLLKKANEGVRVLMLVWDDRTSVGFLKTDGLMVTHDEETFNYFSGTEVHCVLCARNPDDGATLVQNIAIGTMFTHHQKTVVVDAAMPSSGDQMRRIVSFVGGIDLCDGRYDTQFHPLFRTLATSHHDDFHQGNIEGATITKGGPREPWHDIHCKLEGPAAWDVLFNFEQRWRKQGEKDLLLELNELRSIIIPPSPVTFPDDQETWNVQVFRSIDGGAAFGFPDKPEEAAKVGLVSGKDNIIDRSIQDAYIHAIRKANRFIYIENQYFLGSSYAWNSKDINDADVEALHVIPRELSLKIASKIERGEPFRVYVVLPMWPEGFPESQSVQAILDWQRRTMQMMYTDIIETLKAKGIVANPKDYLTFFCLGNREAKKPGEYEPAEKPDPNSDYGRAQANRRTMIYVHSKMMIVDDEYIIVGSANINERSMAGARDSEIAMGAYQPYHLSGAQPARGQVHGFRMALWYEHTGMLDNSFSYPESLECIQKVNGIAEANWDIYTREGVERDLPAHLLSYPVGVASDGTVTELPGTENFPDTNARVLGTKSGYYPPILTT</sequence>
<dbReference type="Pfam" id="PF00614">
    <property type="entry name" value="PLDc"/>
    <property type="match status" value="2"/>
</dbReference>
<dbReference type="InterPro" id="IPR024632">
    <property type="entry name" value="PLipase_D_C"/>
</dbReference>
<evidence type="ECO:0000313" key="14">
    <source>
        <dbReference type="Proteomes" id="UP001567538"/>
    </source>
</evidence>